<comment type="subcellular location">
    <subcellularLocation>
        <location evidence="2">Membrane</location>
        <topology evidence="2">Multi-pass membrane protein</topology>
    </subcellularLocation>
</comment>
<dbReference type="NCBIfam" id="TIGR00560">
    <property type="entry name" value="pgsA"/>
    <property type="match status" value="1"/>
</dbReference>
<feature type="transmembrane region" description="Helical" evidence="15">
    <location>
        <begin position="149"/>
        <end position="167"/>
    </location>
</feature>
<dbReference type="GO" id="GO:0043337">
    <property type="term" value="F:cardiolipin synthase (CMP-forming)"/>
    <property type="evidence" value="ECO:0007669"/>
    <property type="project" value="UniProtKB-EC"/>
</dbReference>
<dbReference type="PANTHER" id="PTHR14269">
    <property type="entry name" value="CDP-DIACYLGLYCEROL--GLYCEROL-3-PHOSPHATE 3-PHOSPHATIDYLTRANSFERASE-RELATED"/>
    <property type="match status" value="1"/>
</dbReference>
<evidence type="ECO:0000256" key="5">
    <source>
        <dbReference type="ARBA" id="ARBA00022516"/>
    </source>
</evidence>
<evidence type="ECO:0000256" key="10">
    <source>
        <dbReference type="ARBA" id="ARBA00023136"/>
    </source>
</evidence>
<evidence type="ECO:0000256" key="12">
    <source>
        <dbReference type="ARBA" id="ARBA00023264"/>
    </source>
</evidence>
<dbReference type="InterPro" id="IPR000462">
    <property type="entry name" value="CDP-OH_P_trans"/>
</dbReference>
<keyword evidence="5" id="KW-0444">Lipid biosynthesis</keyword>
<dbReference type="EC" id="2.7.8.5" evidence="13"/>
<dbReference type="Pfam" id="PF01066">
    <property type="entry name" value="CDP-OH_P_transf"/>
    <property type="match status" value="1"/>
</dbReference>
<evidence type="ECO:0000256" key="1">
    <source>
        <dbReference type="ARBA" id="ARBA00003973"/>
    </source>
</evidence>
<gene>
    <name evidence="16" type="ORF">J2S03_001216</name>
</gene>
<dbReference type="PROSITE" id="PS00379">
    <property type="entry name" value="CDP_ALCOHOL_P_TRANSF"/>
    <property type="match status" value="1"/>
</dbReference>
<comment type="function">
    <text evidence="1">This protein catalyzes the committed step to the synthesis of the acidic phospholipids.</text>
</comment>
<dbReference type="InterPro" id="IPR043130">
    <property type="entry name" value="CDP-OH_PTrfase_TM_dom"/>
</dbReference>
<proteinExistence type="inferred from homology"/>
<dbReference type="InterPro" id="IPR048254">
    <property type="entry name" value="CDP_ALCOHOL_P_TRANSF_CS"/>
</dbReference>
<feature type="transmembrane region" description="Helical" evidence="15">
    <location>
        <begin position="7"/>
        <end position="25"/>
    </location>
</feature>
<sequence length="179" mass="19933">MNIPNTLTVVRLCLIPIYLWAFYATPSQHKVGALVILLLAGLTDILDGYIARRRGLETQAGQLLDPLADKLMMVAVLFSLIQSGRVPWLFAGLLVFRDAAMIVGAAFFHFQGKRAVPKANKWGKSTTVAYYITICAIILAWPTQTAGEWFMGFTIVLSYITSILYVASMQIIDIHRRVL</sequence>
<keyword evidence="6 14" id="KW-0808">Transferase</keyword>
<protein>
    <recommendedName>
        <fullName evidence="13">CDP-diacylglycerol--glycerol-3-phosphate 3-phosphatidyltransferase</fullName>
        <ecNumber evidence="13">2.7.8.5</ecNumber>
    </recommendedName>
</protein>
<keyword evidence="17" id="KW-1185">Reference proteome</keyword>
<evidence type="ECO:0000256" key="13">
    <source>
        <dbReference type="NCBIfam" id="TIGR00560"/>
    </source>
</evidence>
<keyword evidence="10 15" id="KW-0472">Membrane</keyword>
<evidence type="ECO:0000256" key="14">
    <source>
        <dbReference type="RuleBase" id="RU003750"/>
    </source>
</evidence>
<keyword evidence="8 15" id="KW-1133">Transmembrane helix</keyword>
<dbReference type="PIRSF" id="PIRSF000847">
    <property type="entry name" value="Phos_ph_gly_syn"/>
    <property type="match status" value="1"/>
</dbReference>
<evidence type="ECO:0000256" key="4">
    <source>
        <dbReference type="ARBA" id="ARBA00010441"/>
    </source>
</evidence>
<evidence type="ECO:0000313" key="17">
    <source>
        <dbReference type="Proteomes" id="UP001232973"/>
    </source>
</evidence>
<evidence type="ECO:0000256" key="6">
    <source>
        <dbReference type="ARBA" id="ARBA00022679"/>
    </source>
</evidence>
<evidence type="ECO:0000256" key="8">
    <source>
        <dbReference type="ARBA" id="ARBA00022989"/>
    </source>
</evidence>
<comment type="caution">
    <text evidence="16">The sequence shown here is derived from an EMBL/GenBank/DDBJ whole genome shotgun (WGS) entry which is preliminary data.</text>
</comment>
<reference evidence="16 17" key="1">
    <citation type="submission" date="2023-07" db="EMBL/GenBank/DDBJ databases">
        <title>Genomic Encyclopedia of Type Strains, Phase IV (KMG-IV): sequencing the most valuable type-strain genomes for metagenomic binning, comparative biology and taxonomic classification.</title>
        <authorList>
            <person name="Goeker M."/>
        </authorList>
    </citation>
    <scope>NUCLEOTIDE SEQUENCE [LARGE SCALE GENOMIC DNA]</scope>
    <source>
        <strain evidence="16 17">DSM 4006</strain>
    </source>
</reference>
<name>A0ABT9XGG2_9BACL</name>
<dbReference type="RefSeq" id="WP_274457046.1">
    <property type="nucleotide sequence ID" value="NZ_CP067097.1"/>
</dbReference>
<keyword evidence="11" id="KW-0594">Phospholipid biosynthesis</keyword>
<keyword evidence="12" id="KW-1208">Phospholipid metabolism</keyword>
<dbReference type="Proteomes" id="UP001232973">
    <property type="component" value="Unassembled WGS sequence"/>
</dbReference>
<comment type="pathway">
    <text evidence="3">Lipid metabolism.</text>
</comment>
<organism evidence="16 17">
    <name type="scientific">Alicyclobacillus cycloheptanicus</name>
    <dbReference type="NCBI Taxonomy" id="1457"/>
    <lineage>
        <taxon>Bacteria</taxon>
        <taxon>Bacillati</taxon>
        <taxon>Bacillota</taxon>
        <taxon>Bacilli</taxon>
        <taxon>Bacillales</taxon>
        <taxon>Alicyclobacillaceae</taxon>
        <taxon>Alicyclobacillus</taxon>
    </lineage>
</organism>
<evidence type="ECO:0000256" key="7">
    <source>
        <dbReference type="ARBA" id="ARBA00022692"/>
    </source>
</evidence>
<evidence type="ECO:0000256" key="3">
    <source>
        <dbReference type="ARBA" id="ARBA00005189"/>
    </source>
</evidence>
<dbReference type="EMBL" id="JAUSTP010000007">
    <property type="protein sequence ID" value="MDQ0189384.1"/>
    <property type="molecule type" value="Genomic_DNA"/>
</dbReference>
<comment type="similarity">
    <text evidence="4 14">Belongs to the CDP-alcohol phosphatidyltransferase class-I family.</text>
</comment>
<dbReference type="PANTHER" id="PTHR14269:SF11">
    <property type="entry name" value="CDP-DIACYLGLYCEROL--GLYCEROL-3-PHOSPHATE 3-PHOSPHATIDYLTRANSFERASE"/>
    <property type="match status" value="1"/>
</dbReference>
<dbReference type="InterPro" id="IPR050324">
    <property type="entry name" value="CDP-alcohol_PTase-I"/>
</dbReference>
<evidence type="ECO:0000256" key="15">
    <source>
        <dbReference type="SAM" id="Phobius"/>
    </source>
</evidence>
<feature type="transmembrane region" description="Helical" evidence="15">
    <location>
        <begin position="88"/>
        <end position="110"/>
    </location>
</feature>
<dbReference type="InterPro" id="IPR004570">
    <property type="entry name" value="Phosphatidylglycerol_P_synth"/>
</dbReference>
<feature type="transmembrane region" description="Helical" evidence="15">
    <location>
        <begin position="122"/>
        <end position="143"/>
    </location>
</feature>
<evidence type="ECO:0000256" key="9">
    <source>
        <dbReference type="ARBA" id="ARBA00023098"/>
    </source>
</evidence>
<dbReference type="Gene3D" id="1.20.120.1760">
    <property type="match status" value="1"/>
</dbReference>
<evidence type="ECO:0000313" key="16">
    <source>
        <dbReference type="EMBL" id="MDQ0189384.1"/>
    </source>
</evidence>
<evidence type="ECO:0000256" key="11">
    <source>
        <dbReference type="ARBA" id="ARBA00023209"/>
    </source>
</evidence>
<accession>A0ABT9XGG2</accession>
<keyword evidence="7 15" id="KW-0812">Transmembrane</keyword>
<evidence type="ECO:0000256" key="2">
    <source>
        <dbReference type="ARBA" id="ARBA00004141"/>
    </source>
</evidence>
<keyword evidence="9" id="KW-0443">Lipid metabolism</keyword>